<dbReference type="Gene3D" id="3.40.470.10">
    <property type="entry name" value="Uracil-DNA glycosylase-like domain"/>
    <property type="match status" value="1"/>
</dbReference>
<dbReference type="Proteomes" id="UP000694563">
    <property type="component" value="Chromosome 31"/>
</dbReference>
<sequence length="512" mass="54285">HHPRVPCPLCHLPGAPLSAPELPCPLYDGGAVAARFLALELALSQRLRALPPPGPPVALLYAPLEYAWDPHRRFVRRYLRSPKRVLFLGMNPGPFGMGQTGVPFGEAWHVREWLRVRGAVLKPPREHPKRPVLGLRCPRAEVSGARFWGLIRSLCPDPRRFFRHCFVHNLCPLLFLTESGRNVALPELRGPERERLLRACGDALVAAVVALSVRLVVALGRVAEVRARRELRGAGLDVEVRGIPHPSPRNPRANRGWEGEARARLEELGVLRLLRGRGGGAGGELDQSDQLGTGRKVMDGGLDQSDQLGTGGKVMGGALGQSDQLGTGGKVMDGTLDRSDQLGTGGKVMDGVLHQSDQLGTGGRETGGSFSQSDQLGTGRREFGGSQPQSDQLGTGDREFGGALDQSDQLGTGGKVMGGALGQSDQLGTGGRVMDGVLHQSDQLGTGGRETGGVLDQSDQLGTGEMETGGGLDQSHQWGNRGKKGEGSLPQLDQLGTGGKAMDGGPGPVRPV</sequence>
<dbReference type="GO" id="GO:0003677">
    <property type="term" value="F:DNA binding"/>
    <property type="evidence" value="ECO:0007669"/>
    <property type="project" value="UniProtKB-KW"/>
</dbReference>
<evidence type="ECO:0000256" key="5">
    <source>
        <dbReference type="ARBA" id="ARBA00023125"/>
    </source>
</evidence>
<dbReference type="PANTHER" id="PTHR13235">
    <property type="entry name" value="SINGLE-STRAND SELECTIVE MONOFUNCTIONAL URACIL DNA GLYCOSYLASE"/>
    <property type="match status" value="1"/>
</dbReference>
<dbReference type="GO" id="GO:0005634">
    <property type="term" value="C:nucleus"/>
    <property type="evidence" value="ECO:0007669"/>
    <property type="project" value="UniProtKB-SubCell"/>
</dbReference>
<keyword evidence="4" id="KW-0378">Hydrolase</keyword>
<feature type="compositionally biased region" description="Gly residues" evidence="8">
    <location>
        <begin position="309"/>
        <end position="319"/>
    </location>
</feature>
<evidence type="ECO:0000259" key="9">
    <source>
        <dbReference type="Pfam" id="PF03167"/>
    </source>
</evidence>
<keyword evidence="11" id="KW-1185">Reference proteome</keyword>
<dbReference type="SUPFAM" id="SSF52141">
    <property type="entry name" value="Uracil-DNA glycosylase-like"/>
    <property type="match status" value="1"/>
</dbReference>
<comment type="similarity">
    <text evidence="2">Belongs to the uracil-DNA glycosylase (UDG) superfamily. SMUG1 family.</text>
</comment>
<name>A0A8C3Y7C5_CATUS</name>
<dbReference type="Pfam" id="PF03167">
    <property type="entry name" value="UDG"/>
    <property type="match status" value="1"/>
</dbReference>
<dbReference type="GO" id="GO:0006284">
    <property type="term" value="P:base-excision repair"/>
    <property type="evidence" value="ECO:0007669"/>
    <property type="project" value="InterPro"/>
</dbReference>
<keyword evidence="5" id="KW-0238">DNA-binding</keyword>
<comment type="subcellular location">
    <subcellularLocation>
        <location evidence="1">Nucleus</location>
    </subcellularLocation>
</comment>
<keyword evidence="6" id="KW-0234">DNA repair</keyword>
<reference evidence="10" key="2">
    <citation type="submission" date="2025-08" db="UniProtKB">
        <authorList>
            <consortium name="Ensembl"/>
        </authorList>
    </citation>
    <scope>IDENTIFICATION</scope>
</reference>
<dbReference type="InterPro" id="IPR005122">
    <property type="entry name" value="Uracil-DNA_glycosylase-like"/>
</dbReference>
<protein>
    <submittedName>
        <fullName evidence="10">Single-strand-selective monofunctional uracil-DNA glycosylase 1</fullName>
    </submittedName>
</protein>
<dbReference type="CDD" id="cd19374">
    <property type="entry name" value="UDG-F3_SMUG1-like"/>
    <property type="match status" value="1"/>
</dbReference>
<evidence type="ECO:0000256" key="2">
    <source>
        <dbReference type="ARBA" id="ARBA00007889"/>
    </source>
</evidence>
<keyword evidence="3" id="KW-0227">DNA damage</keyword>
<feature type="compositionally biased region" description="Gly residues" evidence="8">
    <location>
        <begin position="496"/>
        <end position="512"/>
    </location>
</feature>
<keyword evidence="7" id="KW-0539">Nucleus</keyword>
<reference evidence="10" key="1">
    <citation type="submission" date="2020-10" db="EMBL/GenBank/DDBJ databases">
        <title>Catharus ustulatus (Swainson's thrush) genome, bCatUst1, primary haplotype v2.</title>
        <authorList>
            <person name="Delmore K."/>
            <person name="Vafadar M."/>
            <person name="Formenti G."/>
            <person name="Chow W."/>
            <person name="Pelan S."/>
            <person name="Howe K."/>
            <person name="Rhie A."/>
            <person name="Mountcastle J."/>
            <person name="Haase B."/>
            <person name="Fedrigo O."/>
            <person name="Jarvis E.D."/>
        </authorList>
    </citation>
    <scope>NUCLEOTIDE SEQUENCE [LARGE SCALE GENOMIC DNA]</scope>
</reference>
<evidence type="ECO:0000256" key="3">
    <source>
        <dbReference type="ARBA" id="ARBA00022763"/>
    </source>
</evidence>
<feature type="domain" description="Uracil-DNA glycosylase-like" evidence="9">
    <location>
        <begin position="83"/>
        <end position="252"/>
    </location>
</feature>
<evidence type="ECO:0000256" key="1">
    <source>
        <dbReference type="ARBA" id="ARBA00004123"/>
    </source>
</evidence>
<dbReference type="GO" id="GO:0017065">
    <property type="term" value="F:single-strand selective uracil DNA N-glycosylase activity"/>
    <property type="evidence" value="ECO:0007669"/>
    <property type="project" value="InterPro"/>
</dbReference>
<evidence type="ECO:0000256" key="7">
    <source>
        <dbReference type="ARBA" id="ARBA00023242"/>
    </source>
</evidence>
<feature type="region of interest" description="Disordered" evidence="8">
    <location>
        <begin position="279"/>
        <end position="512"/>
    </location>
</feature>
<evidence type="ECO:0000256" key="8">
    <source>
        <dbReference type="SAM" id="MobiDB-lite"/>
    </source>
</evidence>
<feature type="compositionally biased region" description="Gly residues" evidence="8">
    <location>
        <begin position="411"/>
        <end position="421"/>
    </location>
</feature>
<proteinExistence type="inferred from homology"/>
<organism evidence="10 11">
    <name type="scientific">Catharus ustulatus</name>
    <name type="common">Russet-backed thrush</name>
    <name type="synonym">Hylocichla ustulatus</name>
    <dbReference type="NCBI Taxonomy" id="91951"/>
    <lineage>
        <taxon>Eukaryota</taxon>
        <taxon>Metazoa</taxon>
        <taxon>Chordata</taxon>
        <taxon>Craniata</taxon>
        <taxon>Vertebrata</taxon>
        <taxon>Euteleostomi</taxon>
        <taxon>Archelosauria</taxon>
        <taxon>Archosauria</taxon>
        <taxon>Dinosauria</taxon>
        <taxon>Saurischia</taxon>
        <taxon>Theropoda</taxon>
        <taxon>Coelurosauria</taxon>
        <taxon>Aves</taxon>
        <taxon>Neognathae</taxon>
        <taxon>Neoaves</taxon>
        <taxon>Telluraves</taxon>
        <taxon>Australaves</taxon>
        <taxon>Passeriformes</taxon>
        <taxon>Turdidae</taxon>
        <taxon>Catharus</taxon>
    </lineage>
</organism>
<dbReference type="InterPro" id="IPR036895">
    <property type="entry name" value="Uracil-DNA_glycosylase-like_sf"/>
</dbReference>
<dbReference type="PANTHER" id="PTHR13235:SF2">
    <property type="entry name" value="SINGLE-STRAND SELECTIVE MONOFUNCTIONAL URACIL DNA GLYCOSYLASE"/>
    <property type="match status" value="1"/>
</dbReference>
<dbReference type="Ensembl" id="ENSCUST00005021577.1">
    <property type="protein sequence ID" value="ENSCUSP00005020816.1"/>
    <property type="gene ID" value="ENSCUSG00005013280.1"/>
</dbReference>
<evidence type="ECO:0000313" key="11">
    <source>
        <dbReference type="Proteomes" id="UP000694563"/>
    </source>
</evidence>
<evidence type="ECO:0000313" key="10">
    <source>
        <dbReference type="Ensembl" id="ENSCUSP00005020816.1"/>
    </source>
</evidence>
<evidence type="ECO:0000256" key="6">
    <source>
        <dbReference type="ARBA" id="ARBA00023204"/>
    </source>
</evidence>
<evidence type="ECO:0000256" key="4">
    <source>
        <dbReference type="ARBA" id="ARBA00022801"/>
    </source>
</evidence>
<reference evidence="10" key="3">
    <citation type="submission" date="2025-09" db="UniProtKB">
        <authorList>
            <consortium name="Ensembl"/>
        </authorList>
    </citation>
    <scope>IDENTIFICATION</scope>
</reference>
<dbReference type="AlphaFoldDB" id="A0A8C3Y7C5"/>
<dbReference type="GO" id="GO:0000703">
    <property type="term" value="F:oxidized pyrimidine nucleobase lesion DNA N-glycosylase activity"/>
    <property type="evidence" value="ECO:0007669"/>
    <property type="project" value="TreeGrafter"/>
</dbReference>
<dbReference type="InterPro" id="IPR039134">
    <property type="entry name" value="SMUG1"/>
</dbReference>
<dbReference type="FunFam" id="3.40.470.10:FF:000005">
    <property type="entry name" value="Single-strand selective monofunctional uracil DNA glycosylase"/>
    <property type="match status" value="1"/>
</dbReference>
<accession>A0A8C3Y7C5</accession>